<gene>
    <name evidence="1" type="ORF">LKD71_07220</name>
</gene>
<proteinExistence type="predicted"/>
<dbReference type="Proteomes" id="UP001197875">
    <property type="component" value="Unassembled WGS sequence"/>
</dbReference>
<evidence type="ECO:0000313" key="2">
    <source>
        <dbReference type="Proteomes" id="UP001197875"/>
    </source>
</evidence>
<accession>A0AAE3DSG1</accession>
<name>A0AAE3DSG1_9FIRM</name>
<dbReference type="EMBL" id="JAJEPR010000009">
    <property type="protein sequence ID" value="MCC2189595.1"/>
    <property type="molecule type" value="Genomic_DNA"/>
</dbReference>
<dbReference type="AlphaFoldDB" id="A0AAE3DSG1"/>
<dbReference type="PIRSF" id="PIRSF021435">
    <property type="entry name" value="SpoIIIAB"/>
    <property type="match status" value="1"/>
</dbReference>
<sequence>MLKAAGLFLLFSGCFSLGIGKSRGLKKRLELLRELKKLLLLLSGEIRCAKTPLPEAFRKIGRKAEDPFGTFFQKVAEELTGEGRKLPETAFSRQMKLLKESSLTPEDRSFLLDLGKDLGYPDLSVQLETLKLFEENLEELIKKAAADYRGKAKVYRYLGALAGLFLVVFLI</sequence>
<keyword evidence="2" id="KW-1185">Reference proteome</keyword>
<organism evidence="1 2">
    <name type="scientific">Fusicatenibacter faecihominis</name>
    <dbReference type="NCBI Taxonomy" id="2881276"/>
    <lineage>
        <taxon>Bacteria</taxon>
        <taxon>Bacillati</taxon>
        <taxon>Bacillota</taxon>
        <taxon>Clostridia</taxon>
        <taxon>Lachnospirales</taxon>
        <taxon>Lachnospiraceae</taxon>
        <taxon>Fusicatenibacter</taxon>
    </lineage>
</organism>
<dbReference type="RefSeq" id="WP_227614912.1">
    <property type="nucleotide sequence ID" value="NZ_JAJEPR010000009.1"/>
</dbReference>
<evidence type="ECO:0000313" key="1">
    <source>
        <dbReference type="EMBL" id="MCC2189595.1"/>
    </source>
</evidence>
<dbReference type="InterPro" id="IPR014198">
    <property type="entry name" value="Spore_III_AB"/>
</dbReference>
<protein>
    <submittedName>
        <fullName evidence="1">Stage III sporulation protein AB</fullName>
    </submittedName>
</protein>
<reference evidence="1 2" key="1">
    <citation type="submission" date="2021-10" db="EMBL/GenBank/DDBJ databases">
        <title>Anaerobic single-cell dispensing facilitates the cultivation of human gut bacteria.</title>
        <authorList>
            <person name="Afrizal A."/>
        </authorList>
    </citation>
    <scope>NUCLEOTIDE SEQUENCE [LARGE SCALE GENOMIC DNA]</scope>
    <source>
        <strain evidence="1 2">CLA-AA-H277</strain>
    </source>
</reference>
<comment type="caution">
    <text evidence="1">The sequence shown here is derived from an EMBL/GenBank/DDBJ whole genome shotgun (WGS) entry which is preliminary data.</text>
</comment>
<dbReference type="Pfam" id="PF09548">
    <property type="entry name" value="Spore_III_AB"/>
    <property type="match status" value="1"/>
</dbReference>